<dbReference type="Proteomes" id="UP000429181">
    <property type="component" value="Chromosome 17"/>
</dbReference>
<comment type="catalytic activity">
    <reaction evidence="3">
        <text>glutathione + H2O = L-cysteinylglycine + L-glutamate</text>
        <dbReference type="Rhea" id="RHEA:28807"/>
        <dbReference type="ChEBI" id="CHEBI:15377"/>
        <dbReference type="ChEBI" id="CHEBI:29985"/>
        <dbReference type="ChEBI" id="CHEBI:57925"/>
        <dbReference type="ChEBI" id="CHEBI:61694"/>
        <dbReference type="EC" id="3.4.19.13"/>
    </reaction>
</comment>
<organism evidence="5 6">
    <name type="scientific">Bos indicus x Bos taurus</name>
    <name type="common">Hybrid cattle</name>
    <dbReference type="NCBI Taxonomy" id="30522"/>
    <lineage>
        <taxon>Eukaryota</taxon>
        <taxon>Metazoa</taxon>
        <taxon>Chordata</taxon>
        <taxon>Craniata</taxon>
        <taxon>Vertebrata</taxon>
        <taxon>Euteleostomi</taxon>
        <taxon>Mammalia</taxon>
        <taxon>Eutheria</taxon>
        <taxon>Laurasiatheria</taxon>
        <taxon>Artiodactyla</taxon>
        <taxon>Ruminantia</taxon>
        <taxon>Pecora</taxon>
        <taxon>Bovidae</taxon>
        <taxon>Bovinae</taxon>
        <taxon>Bos</taxon>
    </lineage>
</organism>
<evidence type="ECO:0000256" key="2">
    <source>
        <dbReference type="PIRSR" id="PIRSR600101-2"/>
    </source>
</evidence>
<evidence type="ECO:0000313" key="5">
    <source>
        <dbReference type="Ensembl" id="ENSBIXP00005010046.1"/>
    </source>
</evidence>
<name>A0A4W2FX55_BOBOX</name>
<evidence type="ECO:0000256" key="1">
    <source>
        <dbReference type="ARBA" id="ARBA00023180"/>
    </source>
</evidence>
<sequence length="626" mass="66631">MKKRSILLALGAVVLVLLIIGLCIWLPETSKPQSHVYPRAAVAADAKLCSEIGRDALLDGGSAVDAAIAALLCMGLLNAHSMGIGGGLFLTIYNSTMRECPAGWAPGPGRGRGPCSLPTRPAIPGKAEVINAREVAPRLASAGMFNSSEQSEEGGLSVAVPGELRGYELAHQRHGRLPWARLFQPSIELARQGFPVGKALAGALQRQRETVERHPALCEVFCRDGKVMREGDRVTMPRLADTLETLASEGAQAFYNGSLTAQIVKDIQEAGGIVTAEDLNSYRAELVEQPLSISLGDAQLYVPSAPLSGPVLALIINILKGYNFSRASVEMPEQKGLTYHRIVEAFRFAYAKRTLLGDPKFVNVTEVRGQGAQPHSGLFLGLQCQVWARGHQVLGGLLTACWPLCQGALTGGVGVLGAVLNACLLRHPPASGPQHEPCPWPGSPWSCQRRGGGRAHRGVPAHRADDEVRSRWAEALATHASGHTSFPDPSTQPARSPGASPPTRAPGWTPHPHPTSNPIRALIPYAWSPSLHPLQALTMPPLGPLHSGPSTASHPLHQRLLPSAASCARLWTRSVSSPSRLQLPLLCLLLLLLGRLGQPFPEGPVLLASSLLASTDRRPGLLSFGF</sequence>
<comment type="function">
    <text evidence="3">Cleaves the gamma-glutamyl peptide bond of glutathione and glutathione conjugates.</text>
</comment>
<proteinExistence type="predicted"/>
<dbReference type="InterPro" id="IPR029055">
    <property type="entry name" value="Ntn_hydrolases_N"/>
</dbReference>
<gene>
    <name evidence="5" type="primary">LOC113907250</name>
</gene>
<dbReference type="Ensembl" id="ENSBIXT00005044995.1">
    <property type="protein sequence ID" value="ENSBIXP00005010046.1"/>
    <property type="gene ID" value="ENSBIXG00005014809.1"/>
</dbReference>
<dbReference type="UniPathway" id="UPA00204"/>
<protein>
    <recommendedName>
        <fullName evidence="3">Glutathione hydrolase</fullName>
        <ecNumber evidence="3">2.3.2.2</ecNumber>
        <ecNumber evidence="3">3.4.19.13</ecNumber>
    </recommendedName>
    <alternativeName>
        <fullName evidence="3">Gamma-glutamyltransferase</fullName>
    </alternativeName>
    <alternativeName>
        <fullName evidence="3">Gamma-glutamyltranspeptidase</fullName>
    </alternativeName>
</protein>
<feature type="compositionally biased region" description="Pro residues" evidence="4">
    <location>
        <begin position="499"/>
        <end position="515"/>
    </location>
</feature>
<dbReference type="EC" id="2.3.2.2" evidence="3"/>
<dbReference type="GO" id="GO:0036374">
    <property type="term" value="F:glutathione hydrolase activity"/>
    <property type="evidence" value="ECO:0007669"/>
    <property type="project" value="UniProtKB-UniRule"/>
</dbReference>
<dbReference type="PANTHER" id="PTHR11686:SF56">
    <property type="entry name" value="GLUTATHIONE HYDROLASE 1 PROENZYME-RELATED"/>
    <property type="match status" value="1"/>
</dbReference>
<dbReference type="InterPro" id="IPR000101">
    <property type="entry name" value="GGT_peptidase"/>
</dbReference>
<comment type="catalytic activity">
    <reaction evidence="3">
        <text>an S-substituted glutathione + H2O = an S-substituted L-cysteinylglycine + L-glutamate</text>
        <dbReference type="Rhea" id="RHEA:59468"/>
        <dbReference type="ChEBI" id="CHEBI:15377"/>
        <dbReference type="ChEBI" id="CHEBI:29985"/>
        <dbReference type="ChEBI" id="CHEBI:90779"/>
        <dbReference type="ChEBI" id="CHEBI:143103"/>
        <dbReference type="EC" id="3.4.19.13"/>
    </reaction>
</comment>
<dbReference type="PRINTS" id="PR01210">
    <property type="entry name" value="GGTRANSPTASE"/>
</dbReference>
<dbReference type="InterPro" id="IPR043138">
    <property type="entry name" value="GGT_lsub"/>
</dbReference>
<dbReference type="GO" id="GO:0031179">
    <property type="term" value="P:peptide modification"/>
    <property type="evidence" value="ECO:0007669"/>
    <property type="project" value="TreeGrafter"/>
</dbReference>
<evidence type="ECO:0000313" key="6">
    <source>
        <dbReference type="Proteomes" id="UP000429181"/>
    </source>
</evidence>
<dbReference type="FunFam" id="1.10.246.130:FF:000002">
    <property type="entry name" value="glutathione hydrolase 1 proenzyme"/>
    <property type="match status" value="1"/>
</dbReference>
<feature type="compositionally biased region" description="Polar residues" evidence="4">
    <location>
        <begin position="481"/>
        <end position="494"/>
    </location>
</feature>
<dbReference type="Gene3D" id="1.10.246.130">
    <property type="match status" value="1"/>
</dbReference>
<evidence type="ECO:0000256" key="3">
    <source>
        <dbReference type="RuleBase" id="RU368068"/>
    </source>
</evidence>
<reference evidence="5 6" key="1">
    <citation type="submission" date="2018-11" db="EMBL/GenBank/DDBJ databases">
        <title>Haplotype-resolved cattle genomes.</title>
        <authorList>
            <person name="Low W.Y."/>
            <person name="Tearle R."/>
            <person name="Bickhart D.M."/>
            <person name="Rosen B.D."/>
            <person name="Koren S."/>
            <person name="Rhie A."/>
            <person name="Hiendleder S."/>
            <person name="Phillippy A.M."/>
            <person name="Smith T.P.L."/>
            <person name="Williams J.L."/>
        </authorList>
    </citation>
    <scope>NUCLEOTIDE SEQUENCE [LARGE SCALE GENOMIC DNA]</scope>
</reference>
<dbReference type="GO" id="GO:0103068">
    <property type="term" value="F:leukotriene C4 gamma-glutamyl transferase activity"/>
    <property type="evidence" value="ECO:0007669"/>
    <property type="project" value="UniProtKB-EC"/>
</dbReference>
<feature type="region of interest" description="Disordered" evidence="4">
    <location>
        <begin position="479"/>
        <end position="515"/>
    </location>
</feature>
<dbReference type="SUPFAM" id="SSF56235">
    <property type="entry name" value="N-terminal nucleophile aminohydrolases (Ntn hydrolases)"/>
    <property type="match status" value="1"/>
</dbReference>
<dbReference type="GO" id="GO:0005886">
    <property type="term" value="C:plasma membrane"/>
    <property type="evidence" value="ECO:0007669"/>
    <property type="project" value="TreeGrafter"/>
</dbReference>
<accession>A0A4W2FX55</accession>
<keyword evidence="3" id="KW-0378">Hydrolase</keyword>
<comment type="catalytic activity">
    <reaction evidence="3">
        <text>an N-terminal (5-L-glutamyl)-[peptide] + an alpha-amino acid = 5-L-glutamyl amino acid + an N-terminal L-alpha-aminoacyl-[peptide]</text>
        <dbReference type="Rhea" id="RHEA:23904"/>
        <dbReference type="Rhea" id="RHEA-COMP:9780"/>
        <dbReference type="Rhea" id="RHEA-COMP:9795"/>
        <dbReference type="ChEBI" id="CHEBI:77644"/>
        <dbReference type="ChEBI" id="CHEBI:78597"/>
        <dbReference type="ChEBI" id="CHEBI:78599"/>
        <dbReference type="ChEBI" id="CHEBI:78608"/>
        <dbReference type="EC" id="2.3.2.2"/>
    </reaction>
</comment>
<keyword evidence="1" id="KW-0325">Glycoprotein</keyword>
<keyword evidence="3" id="KW-0808">Transferase</keyword>
<dbReference type="GO" id="GO:0006751">
    <property type="term" value="P:glutathione catabolic process"/>
    <property type="evidence" value="ECO:0007669"/>
    <property type="project" value="UniProtKB-UniRule"/>
</dbReference>
<dbReference type="EC" id="3.4.19.13" evidence="3"/>
<dbReference type="GeneTree" id="ENSGT00940000154601"/>
<feature type="compositionally biased region" description="Basic residues" evidence="4">
    <location>
        <begin position="451"/>
        <end position="460"/>
    </location>
</feature>
<comment type="pathway">
    <text evidence="3">Sulfur metabolism; glutathione metabolism.</text>
</comment>
<feature type="binding site" evidence="2">
    <location>
        <position position="133"/>
    </location>
    <ligand>
        <name>L-glutamate</name>
        <dbReference type="ChEBI" id="CHEBI:29985"/>
    </ligand>
</feature>
<feature type="region of interest" description="Disordered" evidence="4">
    <location>
        <begin position="447"/>
        <end position="467"/>
    </location>
</feature>
<keyword evidence="3" id="KW-0012">Acyltransferase</keyword>
<dbReference type="GO" id="GO:0002682">
    <property type="term" value="P:regulation of immune system process"/>
    <property type="evidence" value="ECO:0007669"/>
    <property type="project" value="TreeGrafter"/>
</dbReference>
<dbReference type="AlphaFoldDB" id="A0A4W2FX55"/>
<reference evidence="5" key="2">
    <citation type="submission" date="2025-08" db="UniProtKB">
        <authorList>
            <consortium name="Ensembl"/>
        </authorList>
    </citation>
    <scope>IDENTIFICATION</scope>
</reference>
<evidence type="ECO:0000256" key="4">
    <source>
        <dbReference type="SAM" id="MobiDB-lite"/>
    </source>
</evidence>
<dbReference type="Pfam" id="PF01019">
    <property type="entry name" value="G_glu_transpept"/>
    <property type="match status" value="2"/>
</dbReference>
<dbReference type="PANTHER" id="PTHR11686">
    <property type="entry name" value="GAMMA GLUTAMYL TRANSPEPTIDASE"/>
    <property type="match status" value="1"/>
</dbReference>
<dbReference type="GO" id="GO:0050727">
    <property type="term" value="P:regulation of inflammatory response"/>
    <property type="evidence" value="ECO:0007669"/>
    <property type="project" value="TreeGrafter"/>
</dbReference>
<comment type="subcellular location">
    <subcellularLocation>
        <location evidence="3">Membrane</location>
        <topology evidence="3">Single-pass type II membrane protein</topology>
    </subcellularLocation>
</comment>